<dbReference type="OrthoDB" id="9796845at2"/>
<dbReference type="PANTHER" id="PTHR34817:SF2">
    <property type="entry name" value="NUCLEOTIDYLTRANSFERASE"/>
    <property type="match status" value="1"/>
</dbReference>
<dbReference type="Proteomes" id="UP000240572">
    <property type="component" value="Unassembled WGS sequence"/>
</dbReference>
<gene>
    <name evidence="1" type="ORF">B0I18_101491</name>
</gene>
<sequence length="254" mass="28754">MQKEIAQHLEQVERQHNVKILYACESGSRGWGFASPDSDYDLRFIYQQPLDHYLKIYEATENLDLAINGDLDSNGWDLRKTLRLIARSNATPLEWLQSPVVYRETPGFKEALWPLCAQYFDARTSIHHYLGIAKGAMEALGADGSLKIKKLFYILRPLLAAQWCATRKTIAPMDIGTLSQLLPRSLQHTVKDLIAQKALAPEGAVIHVDEALHAWINAVTDSCIAEARTLKTEARPVASLDLFFKKMIYDDDDR</sequence>
<protein>
    <recommendedName>
        <fullName evidence="3">Nucleotidyltransferase</fullName>
    </recommendedName>
</protein>
<dbReference type="PANTHER" id="PTHR34817">
    <property type="entry name" value="NUCLEOTIDYLTRANSFERASE"/>
    <property type="match status" value="1"/>
</dbReference>
<dbReference type="Pfam" id="PF10127">
    <property type="entry name" value="RlaP"/>
    <property type="match status" value="1"/>
</dbReference>
<organism evidence="1 2">
    <name type="scientific">Taibaiella chishuiensis</name>
    <dbReference type="NCBI Taxonomy" id="1434707"/>
    <lineage>
        <taxon>Bacteria</taxon>
        <taxon>Pseudomonadati</taxon>
        <taxon>Bacteroidota</taxon>
        <taxon>Chitinophagia</taxon>
        <taxon>Chitinophagales</taxon>
        <taxon>Chitinophagaceae</taxon>
        <taxon>Taibaiella</taxon>
    </lineage>
</organism>
<reference evidence="1 2" key="1">
    <citation type="submission" date="2018-03" db="EMBL/GenBank/DDBJ databases">
        <title>Genomic Encyclopedia of Type Strains, Phase III (KMG-III): the genomes of soil and plant-associated and newly described type strains.</title>
        <authorList>
            <person name="Whitman W."/>
        </authorList>
    </citation>
    <scope>NUCLEOTIDE SEQUENCE [LARGE SCALE GENOMIC DNA]</scope>
    <source>
        <strain evidence="1 2">CGMCC 1.12700</strain>
    </source>
</reference>
<keyword evidence="2" id="KW-1185">Reference proteome</keyword>
<dbReference type="EMBL" id="PYGD01000001">
    <property type="protein sequence ID" value="PSK94336.1"/>
    <property type="molecule type" value="Genomic_DNA"/>
</dbReference>
<dbReference type="RefSeq" id="WP_106521045.1">
    <property type="nucleotide sequence ID" value="NZ_PYGD01000001.1"/>
</dbReference>
<evidence type="ECO:0000313" key="2">
    <source>
        <dbReference type="Proteomes" id="UP000240572"/>
    </source>
</evidence>
<name>A0A2P8DAT9_9BACT</name>
<proteinExistence type="predicted"/>
<evidence type="ECO:0000313" key="1">
    <source>
        <dbReference type="EMBL" id="PSK94336.1"/>
    </source>
</evidence>
<dbReference type="SUPFAM" id="SSF81301">
    <property type="entry name" value="Nucleotidyltransferase"/>
    <property type="match status" value="1"/>
</dbReference>
<evidence type="ECO:0008006" key="3">
    <source>
        <dbReference type="Google" id="ProtNLM"/>
    </source>
</evidence>
<dbReference type="AlphaFoldDB" id="A0A2P8DAT9"/>
<dbReference type="InterPro" id="IPR018775">
    <property type="entry name" value="RlaP"/>
</dbReference>
<accession>A0A2P8DAT9</accession>
<comment type="caution">
    <text evidence="1">The sequence shown here is derived from an EMBL/GenBank/DDBJ whole genome shotgun (WGS) entry which is preliminary data.</text>
</comment>
<dbReference type="InterPro" id="IPR043519">
    <property type="entry name" value="NT_sf"/>
</dbReference>